<proteinExistence type="predicted"/>
<dbReference type="InterPro" id="IPR011993">
    <property type="entry name" value="PH-like_dom_sf"/>
</dbReference>
<sequence>MKRLKYSLVLGLSTSIFLTLYISYKGKYNFNVILFTAVFMFIFITLISYFKMFAHINNKEINFQELKNIIYSGRANHYLNGIAVGGNLYLTDNQLIFQTNILNFIQKHECIINLKDVTLIEFEKTLGMVNNGLLIRTENGLKEQFVVTNREQWKNEIEKKQKIGL</sequence>
<organism evidence="3 4">
    <name type="scientific">Flavobacterium chungangensis</name>
    <dbReference type="NCBI Taxonomy" id="2708132"/>
    <lineage>
        <taxon>Bacteria</taxon>
        <taxon>Pseudomonadati</taxon>
        <taxon>Bacteroidota</taxon>
        <taxon>Flavobacteriia</taxon>
        <taxon>Flavobacteriales</taxon>
        <taxon>Flavobacteriaceae</taxon>
        <taxon>Flavobacterium</taxon>
    </lineage>
</organism>
<comment type="caution">
    <text evidence="3">The sequence shown here is derived from an EMBL/GenBank/DDBJ whole genome shotgun (WGS) entry which is preliminary data.</text>
</comment>
<reference evidence="4" key="1">
    <citation type="journal article" date="2019" name="Int. J. Syst. Evol. Microbiol.">
        <title>The Global Catalogue of Microorganisms (GCM) 10K type strain sequencing project: providing services to taxonomists for standard genome sequencing and annotation.</title>
        <authorList>
            <consortium name="The Broad Institute Genomics Platform"/>
            <consortium name="The Broad Institute Genome Sequencing Center for Infectious Disease"/>
            <person name="Wu L."/>
            <person name="Ma J."/>
        </authorList>
    </citation>
    <scope>NUCLEOTIDE SEQUENCE [LARGE SCALE GENOMIC DNA]</scope>
    <source>
        <strain evidence="4">NBRC 103627</strain>
    </source>
</reference>
<keyword evidence="1" id="KW-0472">Membrane</keyword>
<evidence type="ECO:0000259" key="2">
    <source>
        <dbReference type="Pfam" id="PF02893"/>
    </source>
</evidence>
<evidence type="ECO:0000313" key="3">
    <source>
        <dbReference type="EMBL" id="MFC4476165.1"/>
    </source>
</evidence>
<protein>
    <submittedName>
        <fullName evidence="3">GRAM domain-containing protein</fullName>
    </submittedName>
</protein>
<dbReference type="EMBL" id="JBHSFY010000002">
    <property type="protein sequence ID" value="MFC4476165.1"/>
    <property type="molecule type" value="Genomic_DNA"/>
</dbReference>
<dbReference type="Pfam" id="PF02893">
    <property type="entry name" value="GRAM"/>
    <property type="match status" value="1"/>
</dbReference>
<feature type="transmembrane region" description="Helical" evidence="1">
    <location>
        <begin position="7"/>
        <end position="24"/>
    </location>
</feature>
<name>A0ABV8ZE50_9FLAO</name>
<gene>
    <name evidence="3" type="ORF">ACFO3N_03720</name>
</gene>
<dbReference type="Gene3D" id="2.30.29.30">
    <property type="entry name" value="Pleckstrin-homology domain (PH domain)/Phosphotyrosine-binding domain (PTB)"/>
    <property type="match status" value="1"/>
</dbReference>
<keyword evidence="4" id="KW-1185">Reference proteome</keyword>
<keyword evidence="1" id="KW-0812">Transmembrane</keyword>
<accession>A0ABV8ZE50</accession>
<keyword evidence="1" id="KW-1133">Transmembrane helix</keyword>
<dbReference type="InterPro" id="IPR004182">
    <property type="entry name" value="GRAM"/>
</dbReference>
<feature type="transmembrane region" description="Helical" evidence="1">
    <location>
        <begin position="30"/>
        <end position="50"/>
    </location>
</feature>
<evidence type="ECO:0000256" key="1">
    <source>
        <dbReference type="SAM" id="Phobius"/>
    </source>
</evidence>
<dbReference type="RefSeq" id="WP_379795299.1">
    <property type="nucleotide sequence ID" value="NZ_JBHSFY010000002.1"/>
</dbReference>
<feature type="domain" description="GRAM" evidence="2">
    <location>
        <begin position="76"/>
        <end position="139"/>
    </location>
</feature>
<evidence type="ECO:0000313" key="4">
    <source>
        <dbReference type="Proteomes" id="UP001596003"/>
    </source>
</evidence>
<dbReference type="Proteomes" id="UP001596003">
    <property type="component" value="Unassembled WGS sequence"/>
</dbReference>